<name>A0ABN8MF10_9CNID</name>
<proteinExistence type="predicted"/>
<accession>A0ABN8MF10</accession>
<dbReference type="EMBL" id="CALNXI010000407">
    <property type="protein sequence ID" value="CAH3026494.1"/>
    <property type="molecule type" value="Genomic_DNA"/>
</dbReference>
<organism evidence="1 2">
    <name type="scientific">Porites evermanni</name>
    <dbReference type="NCBI Taxonomy" id="104178"/>
    <lineage>
        <taxon>Eukaryota</taxon>
        <taxon>Metazoa</taxon>
        <taxon>Cnidaria</taxon>
        <taxon>Anthozoa</taxon>
        <taxon>Hexacorallia</taxon>
        <taxon>Scleractinia</taxon>
        <taxon>Fungiina</taxon>
        <taxon>Poritidae</taxon>
        <taxon>Porites</taxon>
    </lineage>
</organism>
<evidence type="ECO:0000313" key="1">
    <source>
        <dbReference type="EMBL" id="CAH3026494.1"/>
    </source>
</evidence>
<protein>
    <submittedName>
        <fullName evidence="1">Uncharacterized protein</fullName>
    </submittedName>
</protein>
<comment type="caution">
    <text evidence="1">The sequence shown here is derived from an EMBL/GenBank/DDBJ whole genome shotgun (WGS) entry which is preliminary data.</text>
</comment>
<gene>
    <name evidence="1" type="ORF">PEVE_00029215</name>
</gene>
<sequence length="129" mass="14188">MSKVLSSFLHGHEATSADKENRMAVGITGYKPIHNCNSSIPFNFYNCVNRSLGGIISVFLFEGIWLYADYNNYCLFIWPVICISTATVVDLSNDGGDQSVKCIPNTVIDPPKPGTDGGYMAHLHGRENK</sequence>
<keyword evidence="2" id="KW-1185">Reference proteome</keyword>
<dbReference type="Proteomes" id="UP001159427">
    <property type="component" value="Unassembled WGS sequence"/>
</dbReference>
<evidence type="ECO:0000313" key="2">
    <source>
        <dbReference type="Proteomes" id="UP001159427"/>
    </source>
</evidence>
<reference evidence="1 2" key="1">
    <citation type="submission" date="2022-05" db="EMBL/GenBank/DDBJ databases">
        <authorList>
            <consortium name="Genoscope - CEA"/>
            <person name="William W."/>
        </authorList>
    </citation>
    <scope>NUCLEOTIDE SEQUENCE [LARGE SCALE GENOMIC DNA]</scope>
</reference>